<accession>A0A2S3ZQR9</accession>
<dbReference type="SMR" id="A0A2S3ZQR9"/>
<dbReference type="HAMAP" id="MF_04070">
    <property type="entry name" value="INFV_NCAP"/>
    <property type="match status" value="1"/>
</dbReference>
<feature type="region of interest" description="Disordered" evidence="1">
    <location>
        <begin position="1"/>
        <end position="42"/>
    </location>
</feature>
<dbReference type="EMBL" id="PPXC01000041">
    <property type="protein sequence ID" value="POH71578.1"/>
    <property type="molecule type" value="Genomic_DNA"/>
</dbReference>
<organism evidence="2 3">
    <name type="scientific">Arthrobacter glacialis</name>
    <dbReference type="NCBI Taxonomy" id="1664"/>
    <lineage>
        <taxon>Bacteria</taxon>
        <taxon>Bacillati</taxon>
        <taxon>Actinomycetota</taxon>
        <taxon>Actinomycetes</taxon>
        <taxon>Micrococcales</taxon>
        <taxon>Micrococcaceae</taxon>
        <taxon>Arthrobacter</taxon>
    </lineage>
</organism>
<evidence type="ECO:0000313" key="3">
    <source>
        <dbReference type="Proteomes" id="UP000237061"/>
    </source>
</evidence>
<evidence type="ECO:0008006" key="4">
    <source>
        <dbReference type="Google" id="ProtNLM"/>
    </source>
</evidence>
<keyword evidence="3" id="KW-1185">Reference proteome</keyword>
<dbReference type="SUPFAM" id="SSF161003">
    <property type="entry name" value="flu NP-like"/>
    <property type="match status" value="1"/>
</dbReference>
<name>A0A2S3ZQR9_ARTGL</name>
<dbReference type="Proteomes" id="UP000237061">
    <property type="component" value="Unassembled WGS sequence"/>
</dbReference>
<feature type="compositionally biased region" description="Polar residues" evidence="1">
    <location>
        <begin position="16"/>
        <end position="28"/>
    </location>
</feature>
<dbReference type="GO" id="GO:0005198">
    <property type="term" value="F:structural molecule activity"/>
    <property type="evidence" value="ECO:0007669"/>
    <property type="project" value="InterPro"/>
</dbReference>
<reference evidence="2 3" key="1">
    <citation type="submission" date="2018-01" db="EMBL/GenBank/DDBJ databases">
        <title>Arthrobacter sp. nov., from glaciers in China.</title>
        <authorList>
            <person name="Liu Q."/>
            <person name="Xin Y.-H."/>
        </authorList>
    </citation>
    <scope>NUCLEOTIDE SEQUENCE [LARGE SCALE GENOMIC DNA]</scope>
    <source>
        <strain evidence="2 3">HLT2-12-2</strain>
    </source>
</reference>
<comment type="caution">
    <text evidence="2">The sequence shown here is derived from an EMBL/GenBank/DDBJ whole genome shotgun (WGS) entry which is preliminary data.</text>
</comment>
<protein>
    <recommendedName>
        <fullName evidence="4">Nucleoprotein</fullName>
    </recommendedName>
</protein>
<dbReference type="Pfam" id="PF00506">
    <property type="entry name" value="Flu_NP"/>
    <property type="match status" value="1"/>
</dbReference>
<dbReference type="AlphaFoldDB" id="A0A2S3ZQR9"/>
<evidence type="ECO:0000256" key="1">
    <source>
        <dbReference type="SAM" id="MobiDB-lite"/>
    </source>
</evidence>
<feature type="non-terminal residue" evidence="2">
    <location>
        <position position="1"/>
    </location>
</feature>
<dbReference type="InterPro" id="IPR002141">
    <property type="entry name" value="Flu_NP"/>
</dbReference>
<gene>
    <name evidence="2" type="ORF">CVS27_20310</name>
</gene>
<proteinExistence type="inferred from homology"/>
<sequence>SKPLKNSKSRVDNHSLSDINTMASQGTKRSYEQMETGGERQNATEIRASVGRMVSGIGRFYIQMCTELKLSDNEGRLIQNSITIERMVLSAFDERRNRYLEEHPSAGKDPKKTGGPIYRRRDGKWVRELILYDKEEIRRIWRQANNGEDATAGLTHLMIWHSNLNDATYQRTRALVRTGMDPRMCSLMQGSTLPRRSGAAGAAVKGIGTMVMELIRMIKRGINDRNFWRGENGRRTRIAYERMCNILKGKFQTAAQRAMMDQVRESRNPGNAEIEDLIFLARSALILRGSVAHKSCLPACVYGLAVASGYDFEREGYSLVGIDPFRLLQNSQVFSLIRPNENPAHKSQLVWMACHSAAFEDLRVSSFIRGTRMVPRGQLSTRGVQIASNENMEAMDSNTLELRSRYWAIRTRSGGNTNQQRASAGQVSVQPTFSVQRNLPFERATIMAAFTGNNEGRTSDMRTEIIRMMESARPEDVSFQGRGVFELSDEKATNPIVPSFDMNNEGSYFFGDNAEEYDN</sequence>
<evidence type="ECO:0000313" key="2">
    <source>
        <dbReference type="EMBL" id="POH71578.1"/>
    </source>
</evidence>